<protein>
    <submittedName>
        <fullName evidence="10">Glycine/betaine ABC transporter permease</fullName>
    </submittedName>
</protein>
<evidence type="ECO:0000256" key="8">
    <source>
        <dbReference type="ARBA" id="ARBA00035652"/>
    </source>
</evidence>
<dbReference type="CDD" id="cd06261">
    <property type="entry name" value="TM_PBP2"/>
    <property type="match status" value="1"/>
</dbReference>
<evidence type="ECO:0000256" key="2">
    <source>
        <dbReference type="ARBA" id="ARBA00022448"/>
    </source>
</evidence>
<feature type="transmembrane region" description="Helical" evidence="9">
    <location>
        <begin position="294"/>
        <end position="312"/>
    </location>
</feature>
<evidence type="ECO:0000313" key="11">
    <source>
        <dbReference type="Proteomes" id="UP000075816"/>
    </source>
</evidence>
<reference evidence="10 11" key="1">
    <citation type="submission" date="2016-03" db="EMBL/GenBank/DDBJ databases">
        <title>Comparative genomics of human isolates of Fusobacterium necrophorum.</title>
        <authorList>
            <person name="Jensen A."/>
            <person name="Bank S."/>
            <person name="Andersen P.S."/>
            <person name="Kristensen L.H."/>
            <person name="Prag J."/>
        </authorList>
    </citation>
    <scope>NUCLEOTIDE SEQUENCE [LARGE SCALE GENOMIC DNA]</scope>
    <source>
        <strain evidence="10 11">LS_1264</strain>
    </source>
</reference>
<dbReference type="GO" id="GO:0015871">
    <property type="term" value="P:choline transport"/>
    <property type="evidence" value="ECO:0007669"/>
    <property type="project" value="TreeGrafter"/>
</dbReference>
<keyword evidence="2 9" id="KW-0813">Transport</keyword>
<dbReference type="InterPro" id="IPR035906">
    <property type="entry name" value="MetI-like_sf"/>
</dbReference>
<evidence type="ECO:0000313" key="10">
    <source>
        <dbReference type="EMBL" id="KYL04492.1"/>
    </source>
</evidence>
<dbReference type="Proteomes" id="UP000075816">
    <property type="component" value="Unassembled WGS sequence"/>
</dbReference>
<feature type="transmembrane region" description="Helical" evidence="9">
    <location>
        <begin position="74"/>
        <end position="91"/>
    </location>
</feature>
<evidence type="ECO:0000256" key="7">
    <source>
        <dbReference type="ARBA" id="ARBA00035642"/>
    </source>
</evidence>
<keyword evidence="3" id="KW-1003">Cell membrane</keyword>
<evidence type="ECO:0000256" key="3">
    <source>
        <dbReference type="ARBA" id="ARBA00022475"/>
    </source>
</evidence>
<comment type="similarity">
    <text evidence="8">In the N-terminal section; belongs to the binding-protein-dependent transport system permease family.</text>
</comment>
<feature type="transmembrane region" description="Helical" evidence="9">
    <location>
        <begin position="213"/>
        <end position="235"/>
    </location>
</feature>
<dbReference type="Pfam" id="PF00528">
    <property type="entry name" value="BPD_transp_1"/>
    <property type="match status" value="1"/>
</dbReference>
<keyword evidence="6 9" id="KW-0472">Membrane</keyword>
<dbReference type="SUPFAM" id="SSF53850">
    <property type="entry name" value="Periplasmic binding protein-like II"/>
    <property type="match status" value="1"/>
</dbReference>
<dbReference type="Gene3D" id="1.10.3720.10">
    <property type="entry name" value="MetI-like"/>
    <property type="match status" value="1"/>
</dbReference>
<evidence type="ECO:0000256" key="6">
    <source>
        <dbReference type="ARBA" id="ARBA00023136"/>
    </source>
</evidence>
<comment type="similarity">
    <text evidence="7">In the C-terminal section; belongs to the OsmX family.</text>
</comment>
<keyword evidence="4 9" id="KW-0812">Transmembrane</keyword>
<dbReference type="CDD" id="cd13639">
    <property type="entry name" value="PBP2_OpuAC_like"/>
    <property type="match status" value="1"/>
</dbReference>
<dbReference type="SUPFAM" id="SSF161098">
    <property type="entry name" value="MetI-like"/>
    <property type="match status" value="1"/>
</dbReference>
<dbReference type="InterPro" id="IPR007210">
    <property type="entry name" value="ABC_Gly_betaine_transp_sub-bd"/>
</dbReference>
<dbReference type="FunFam" id="1.10.3720.10:FF:000001">
    <property type="entry name" value="Glycine betaine ABC transporter, permease"/>
    <property type="match status" value="1"/>
</dbReference>
<feature type="transmembrane region" description="Helical" evidence="9">
    <location>
        <begin position="142"/>
        <end position="166"/>
    </location>
</feature>
<dbReference type="PANTHER" id="PTHR47737">
    <property type="entry name" value="GLYCINE BETAINE/PROLINE BETAINE TRANSPORT SYSTEM PERMEASE PROTEIN PROW"/>
    <property type="match status" value="1"/>
</dbReference>
<comment type="subcellular location">
    <subcellularLocation>
        <location evidence="9">Cell membrane</location>
        <topology evidence="9">Multi-pass membrane protein</topology>
    </subcellularLocation>
    <subcellularLocation>
        <location evidence="1">Membrane</location>
        <topology evidence="1">Multi-pass membrane protein</topology>
    </subcellularLocation>
</comment>
<evidence type="ECO:0000256" key="4">
    <source>
        <dbReference type="ARBA" id="ARBA00022692"/>
    </source>
</evidence>
<proteinExistence type="inferred from homology"/>
<dbReference type="GeneID" id="75075095"/>
<dbReference type="PANTHER" id="PTHR47737:SF1">
    <property type="entry name" value="GLYCINE BETAINE_PROLINE BETAINE TRANSPORT SYSTEM PERMEASE PROTEIN PROW"/>
    <property type="match status" value="1"/>
</dbReference>
<feature type="transmembrane region" description="Helical" evidence="9">
    <location>
        <begin position="255"/>
        <end position="273"/>
    </location>
</feature>
<organism evidence="10 11">
    <name type="scientific">Fusobacterium necrophorum subsp. funduliforme</name>
    <dbReference type="NCBI Taxonomy" id="143387"/>
    <lineage>
        <taxon>Bacteria</taxon>
        <taxon>Fusobacteriati</taxon>
        <taxon>Fusobacteriota</taxon>
        <taxon>Fusobacteriia</taxon>
        <taxon>Fusobacteriales</taxon>
        <taxon>Fusobacteriaceae</taxon>
        <taxon>Fusobacterium</taxon>
    </lineage>
</organism>
<feature type="transmembrane region" description="Helical" evidence="9">
    <location>
        <begin position="98"/>
        <end position="122"/>
    </location>
</feature>
<comment type="caution">
    <text evidence="10">The sequence shown here is derived from an EMBL/GenBank/DDBJ whole genome shotgun (WGS) entry which is preliminary data.</text>
</comment>
<dbReference type="Gene3D" id="3.40.190.10">
    <property type="entry name" value="Periplasmic binding protein-like II"/>
    <property type="match status" value="1"/>
</dbReference>
<gene>
    <name evidence="10" type="ORF">A2J07_04065</name>
</gene>
<name>A0A161QUJ8_9FUSO</name>
<accession>A0A161QUJ8</accession>
<evidence type="ECO:0000256" key="1">
    <source>
        <dbReference type="ARBA" id="ARBA00004141"/>
    </source>
</evidence>
<dbReference type="EMBL" id="LVEA01000031">
    <property type="protein sequence ID" value="KYL04492.1"/>
    <property type="molecule type" value="Genomic_DNA"/>
</dbReference>
<dbReference type="GO" id="GO:0015226">
    <property type="term" value="F:carnitine transmembrane transporter activity"/>
    <property type="evidence" value="ECO:0007669"/>
    <property type="project" value="TreeGrafter"/>
</dbReference>
<dbReference type="Gene3D" id="3.40.190.100">
    <property type="entry name" value="Glycine betaine-binding periplasmic protein, domain 2"/>
    <property type="match status" value="1"/>
</dbReference>
<feature type="transmembrane region" description="Helical" evidence="9">
    <location>
        <begin position="47"/>
        <end position="68"/>
    </location>
</feature>
<dbReference type="InterPro" id="IPR000515">
    <property type="entry name" value="MetI-like"/>
</dbReference>
<evidence type="ECO:0000256" key="9">
    <source>
        <dbReference type="RuleBase" id="RU363032"/>
    </source>
</evidence>
<dbReference type="eggNOG" id="COG4176">
    <property type="taxonomic scope" value="Bacteria"/>
</dbReference>
<comment type="similarity">
    <text evidence="9">Belongs to the binding-protein-dependent transport system permease family.</text>
</comment>
<dbReference type="PROSITE" id="PS50928">
    <property type="entry name" value="ABC_TM1"/>
    <property type="match status" value="1"/>
</dbReference>
<dbReference type="RefSeq" id="WP_005957291.1">
    <property type="nucleotide sequence ID" value="NZ_CAXOUE010000038.1"/>
</dbReference>
<dbReference type="KEGG" id="fnf:BSQ88_02420"/>
<dbReference type="Pfam" id="PF04069">
    <property type="entry name" value="OpuAC"/>
    <property type="match status" value="1"/>
</dbReference>
<evidence type="ECO:0000256" key="5">
    <source>
        <dbReference type="ARBA" id="ARBA00022989"/>
    </source>
</evidence>
<keyword evidence="5 9" id="KW-1133">Transmembrane helix</keyword>
<dbReference type="GO" id="GO:0031460">
    <property type="term" value="P:glycine betaine transport"/>
    <property type="evidence" value="ECO:0007669"/>
    <property type="project" value="TreeGrafter"/>
</dbReference>
<dbReference type="GO" id="GO:0005275">
    <property type="term" value="F:amine transmembrane transporter activity"/>
    <property type="evidence" value="ECO:0007669"/>
    <property type="project" value="TreeGrafter"/>
</dbReference>
<sequence>MFNFLEQRLPVAKWVEISVAWMTESFQDFFSFVQKYAENIMNLMKEILLFFPPLVLIILLTGVAIFLWKKKWKYPLLVFLGLLFIYNQGLWSELMNTLVLVGMSSLLSILIGIPLGILSAKSDQVEGILKPILDFMQTMPSFVYLIPAVAFFGIGIVPGVFASIIFSLPPTVRMTNLGIRQIPEELIEVSKSFGTTKMQQLCGIEFPLAKNTILAGINQSIMLALSMVVTASMIGAPGLGRGVLEALQRAEVGKGFVNGFALVILAIVIDRFTQRFTSSELKKKAPKERKKKKCIYAFLFVLLTFLVCFLFSKQEKKEVVTLSYVNWDTEIASTHVVGELLKDKGYDVRLVPLDNGVMWESIATGEADAMVSAWLPTTHFSYYQKHKTQIEDLGANLEGARIGLVVPVYMAANSIADLKHEANQVITGIEPGAGVVLSAQKAKKLYPNLKNWEIQCSSTGAMTVSLKKAIENKKDIVITSWSPHWMFQDFDLKYLEDPKGVMGEGENIHTIVRKGLQQEKPEVYQILKNFHWTTQDIEEVMLDIKNGMEVEKAARKWVDTHK</sequence>
<dbReference type="AlphaFoldDB" id="A0A161QUJ8"/>
<dbReference type="GO" id="GO:0043190">
    <property type="term" value="C:ATP-binding cassette (ABC) transporter complex"/>
    <property type="evidence" value="ECO:0007669"/>
    <property type="project" value="InterPro"/>
</dbReference>
<dbReference type="eggNOG" id="COG2113">
    <property type="taxonomic scope" value="Bacteria"/>
</dbReference>